<organism evidence="2 3">
    <name type="scientific">Nitrospina watsonii</name>
    <dbReference type="NCBI Taxonomy" id="1323948"/>
    <lineage>
        <taxon>Bacteria</taxon>
        <taxon>Pseudomonadati</taxon>
        <taxon>Nitrospinota/Tectimicrobiota group</taxon>
        <taxon>Nitrospinota</taxon>
        <taxon>Nitrospinia</taxon>
        <taxon>Nitrospinales</taxon>
        <taxon>Nitrospinaceae</taxon>
        <taxon>Nitrospina</taxon>
    </lineage>
</organism>
<evidence type="ECO:0000313" key="2">
    <source>
        <dbReference type="EMBL" id="CAI2719702.1"/>
    </source>
</evidence>
<keyword evidence="3" id="KW-1185">Reference proteome</keyword>
<dbReference type="Proteomes" id="UP001157733">
    <property type="component" value="Chromosome"/>
</dbReference>
<proteinExistence type="predicted"/>
<reference evidence="2 3" key="1">
    <citation type="submission" date="2022-09" db="EMBL/GenBank/DDBJ databases">
        <authorList>
            <person name="Kop L."/>
        </authorList>
    </citation>
    <scope>NUCLEOTIDE SEQUENCE [LARGE SCALE GENOMIC DNA]</scope>
    <source>
        <strain evidence="2 3">347</strain>
    </source>
</reference>
<accession>A0ABN8W417</accession>
<name>A0ABN8W417_9BACT</name>
<dbReference type="EMBL" id="OX336137">
    <property type="protein sequence ID" value="CAI2719702.1"/>
    <property type="molecule type" value="Genomic_DNA"/>
</dbReference>
<sequence>MKRRGTGQRPVETRASQGWPPEKLKFPIRELQVRFAPGATLPFSRGGLGGVTDDSSTFPASLLSLNESDNFAFNKLQNGFDLLHAQTAQQ</sequence>
<evidence type="ECO:0000256" key="1">
    <source>
        <dbReference type="SAM" id="MobiDB-lite"/>
    </source>
</evidence>
<evidence type="ECO:0000313" key="3">
    <source>
        <dbReference type="Proteomes" id="UP001157733"/>
    </source>
</evidence>
<gene>
    <name evidence="2" type="ORF">NSPWAT_2846</name>
</gene>
<feature type="region of interest" description="Disordered" evidence="1">
    <location>
        <begin position="1"/>
        <end position="21"/>
    </location>
</feature>
<protein>
    <submittedName>
        <fullName evidence="2">Uncharacterized protein</fullName>
    </submittedName>
</protein>